<keyword evidence="1 3" id="KW-0430">Lectin</keyword>
<dbReference type="InterPro" id="IPR044156">
    <property type="entry name" value="Galectin-like"/>
</dbReference>
<evidence type="ECO:0000313" key="5">
    <source>
        <dbReference type="EMBL" id="KAL0972717.1"/>
    </source>
</evidence>
<evidence type="ECO:0000256" key="3">
    <source>
        <dbReference type="RuleBase" id="RU102079"/>
    </source>
</evidence>
<organism evidence="5 6">
    <name type="scientific">Umbra pygmaea</name>
    <name type="common">Eastern mudminnow</name>
    <dbReference type="NCBI Taxonomy" id="75934"/>
    <lineage>
        <taxon>Eukaryota</taxon>
        <taxon>Metazoa</taxon>
        <taxon>Chordata</taxon>
        <taxon>Craniata</taxon>
        <taxon>Vertebrata</taxon>
        <taxon>Euteleostomi</taxon>
        <taxon>Actinopterygii</taxon>
        <taxon>Neopterygii</taxon>
        <taxon>Teleostei</taxon>
        <taxon>Protacanthopterygii</taxon>
        <taxon>Esociformes</taxon>
        <taxon>Umbridae</taxon>
        <taxon>Umbra</taxon>
    </lineage>
</organism>
<dbReference type="AlphaFoldDB" id="A0ABD0WGZ3"/>
<keyword evidence="2" id="KW-0677">Repeat</keyword>
<dbReference type="InterPro" id="IPR013320">
    <property type="entry name" value="ConA-like_dom_sf"/>
</dbReference>
<dbReference type="Gene3D" id="2.60.120.200">
    <property type="match status" value="2"/>
</dbReference>
<name>A0ABD0WGZ3_UMBPY</name>
<sequence>MFVAPPGYQPVYNPCIPYLGPIYGGLRCGMSIYVQGVVPHHATRFHMNLQCTQMEGCDIGFHISPCFRGWDKVVFNHFQGDRWGSEEKTHHMPFRKGEIFEMVIIVDQECYEVRVNGEHFHRFNHRMPVESLNFLQISGDITIQTINVIGGGIPAGGYPGAQMGGGYPGGMGGGTEVIVGGGMGGGTEVIVGGGMGGGTEVIVGGGMGGGTEVVVGGAGGYPGGPAGYPGGQGGYPGGPGGYPGVPGGYPGGYPGGQGGYPGGQGGYPNEIGGGMAGQGYYPGGAGGYPGANLPIMGDQPIYNPAVPYSSMIPGGMSHKKTVIIRGMIPIGANRFSINFLVGGSRDIAFHMTFRVREREVVRNSMINQIWGAEEREYTVNPLQEGQFFDMSIRCGHLKFSVFVNGQHMCNFFHRFQRYQQIEIMEVDGDIQLSYIHF</sequence>
<evidence type="ECO:0000256" key="2">
    <source>
        <dbReference type="ARBA" id="ARBA00022737"/>
    </source>
</evidence>
<accession>A0ABD0WGZ3</accession>
<dbReference type="EMBL" id="JAGEUA010000006">
    <property type="protein sequence ID" value="KAL0972717.1"/>
    <property type="molecule type" value="Genomic_DNA"/>
</dbReference>
<gene>
    <name evidence="5" type="ORF">UPYG_G00193860</name>
</gene>
<dbReference type="PANTHER" id="PTHR11346">
    <property type="entry name" value="GALECTIN"/>
    <property type="match status" value="1"/>
</dbReference>
<comment type="caution">
    <text evidence="5">The sequence shown here is derived from an EMBL/GenBank/DDBJ whole genome shotgun (WGS) entry which is preliminary data.</text>
</comment>
<reference evidence="5 6" key="1">
    <citation type="submission" date="2024-06" db="EMBL/GenBank/DDBJ databases">
        <authorList>
            <person name="Pan Q."/>
            <person name="Wen M."/>
            <person name="Jouanno E."/>
            <person name="Zahm M."/>
            <person name="Klopp C."/>
            <person name="Cabau C."/>
            <person name="Louis A."/>
            <person name="Berthelot C."/>
            <person name="Parey E."/>
            <person name="Roest Crollius H."/>
            <person name="Montfort J."/>
            <person name="Robinson-Rechavi M."/>
            <person name="Bouchez O."/>
            <person name="Lampietro C."/>
            <person name="Lopez Roques C."/>
            <person name="Donnadieu C."/>
            <person name="Postlethwait J."/>
            <person name="Bobe J."/>
            <person name="Verreycken H."/>
            <person name="Guiguen Y."/>
        </authorList>
    </citation>
    <scope>NUCLEOTIDE SEQUENCE [LARGE SCALE GENOMIC DNA]</scope>
    <source>
        <strain evidence="5">Up_M1</strain>
        <tissue evidence="5">Testis</tissue>
    </source>
</reference>
<dbReference type="SMART" id="SM00908">
    <property type="entry name" value="Gal-bind_lectin"/>
    <property type="match status" value="2"/>
</dbReference>
<evidence type="ECO:0000313" key="6">
    <source>
        <dbReference type="Proteomes" id="UP001557470"/>
    </source>
</evidence>
<dbReference type="Proteomes" id="UP001557470">
    <property type="component" value="Unassembled WGS sequence"/>
</dbReference>
<evidence type="ECO:0000259" key="4">
    <source>
        <dbReference type="PROSITE" id="PS51304"/>
    </source>
</evidence>
<dbReference type="PROSITE" id="PS51304">
    <property type="entry name" value="GALECTIN"/>
    <property type="match status" value="2"/>
</dbReference>
<feature type="domain" description="Galectin" evidence="4">
    <location>
        <begin position="18"/>
        <end position="149"/>
    </location>
</feature>
<dbReference type="SMART" id="SM00276">
    <property type="entry name" value="GLECT"/>
    <property type="match status" value="2"/>
</dbReference>
<dbReference type="Pfam" id="PF00337">
    <property type="entry name" value="Gal-bind_lectin"/>
    <property type="match status" value="2"/>
</dbReference>
<dbReference type="GO" id="GO:0030246">
    <property type="term" value="F:carbohydrate binding"/>
    <property type="evidence" value="ECO:0007669"/>
    <property type="project" value="UniProtKB-UniRule"/>
</dbReference>
<proteinExistence type="predicted"/>
<dbReference type="InterPro" id="IPR001079">
    <property type="entry name" value="Galectin_CRD"/>
</dbReference>
<keyword evidence="6" id="KW-1185">Reference proteome</keyword>
<dbReference type="SUPFAM" id="SSF49899">
    <property type="entry name" value="Concanavalin A-like lectins/glucanases"/>
    <property type="match status" value="2"/>
</dbReference>
<evidence type="ECO:0000256" key="1">
    <source>
        <dbReference type="ARBA" id="ARBA00022734"/>
    </source>
</evidence>
<dbReference type="CDD" id="cd00070">
    <property type="entry name" value="GLECT"/>
    <property type="match status" value="2"/>
</dbReference>
<dbReference type="FunFam" id="2.60.120.200:FF:000124">
    <property type="entry name" value="Galectin-4"/>
    <property type="match status" value="2"/>
</dbReference>
<protein>
    <recommendedName>
        <fullName evidence="3">Galectin</fullName>
    </recommendedName>
</protein>
<feature type="domain" description="Galectin" evidence="4">
    <location>
        <begin position="308"/>
        <end position="437"/>
    </location>
</feature>
<dbReference type="PANTHER" id="PTHR11346:SF32">
    <property type="entry name" value="GALECTIN-4"/>
    <property type="match status" value="1"/>
</dbReference>